<accession>A0ACC1BH29</accession>
<comment type="caution">
    <text evidence="1">The sequence shown here is derived from an EMBL/GenBank/DDBJ whole genome shotgun (WGS) entry which is preliminary data.</text>
</comment>
<gene>
    <name evidence="1" type="ORF">Patl1_22018</name>
</gene>
<keyword evidence="2" id="KW-1185">Reference proteome</keyword>
<name>A0ACC1BH29_9ROSI</name>
<sequence>MRELKVLDLTGVQFLSLPSSLYCLKNIRTLCLDSCLLGDVAIVGNLKTLEILSFMKSDIEQLPREIRQLTRLKLLDLSNCLNLRYIAPNVISSLSQLEELYMGNSFLQWEVKGVDNQGQRNASLGELKQLSNLTALHLHIQDARVMPQDLFFKKLKSYKIFIGDKWKWSGKCDLSTSRTFKLKINNSIYLGPGIKTLLKMTEDLSLKEMNGVRNVLYELDMDGFPHLKHLLVKAALELVYIIKSVLWETSLSQIGVFDPS</sequence>
<evidence type="ECO:0000313" key="2">
    <source>
        <dbReference type="Proteomes" id="UP001164250"/>
    </source>
</evidence>
<reference evidence="2" key="1">
    <citation type="journal article" date="2023" name="G3 (Bethesda)">
        <title>Genome assembly and association tests identify interacting loci associated with vigor, precocity, and sex in interspecific pistachio rootstocks.</title>
        <authorList>
            <person name="Palmer W."/>
            <person name="Jacygrad E."/>
            <person name="Sagayaradj S."/>
            <person name="Cavanaugh K."/>
            <person name="Han R."/>
            <person name="Bertier L."/>
            <person name="Beede B."/>
            <person name="Kafkas S."/>
            <person name="Golino D."/>
            <person name="Preece J."/>
            <person name="Michelmore R."/>
        </authorList>
    </citation>
    <scope>NUCLEOTIDE SEQUENCE [LARGE SCALE GENOMIC DNA]</scope>
</reference>
<dbReference type="Proteomes" id="UP001164250">
    <property type="component" value="Chromosome 4"/>
</dbReference>
<organism evidence="1 2">
    <name type="scientific">Pistacia atlantica</name>
    <dbReference type="NCBI Taxonomy" id="434234"/>
    <lineage>
        <taxon>Eukaryota</taxon>
        <taxon>Viridiplantae</taxon>
        <taxon>Streptophyta</taxon>
        <taxon>Embryophyta</taxon>
        <taxon>Tracheophyta</taxon>
        <taxon>Spermatophyta</taxon>
        <taxon>Magnoliopsida</taxon>
        <taxon>eudicotyledons</taxon>
        <taxon>Gunneridae</taxon>
        <taxon>Pentapetalae</taxon>
        <taxon>rosids</taxon>
        <taxon>malvids</taxon>
        <taxon>Sapindales</taxon>
        <taxon>Anacardiaceae</taxon>
        <taxon>Pistacia</taxon>
    </lineage>
</organism>
<evidence type="ECO:0000313" key="1">
    <source>
        <dbReference type="EMBL" id="KAJ0098325.1"/>
    </source>
</evidence>
<protein>
    <submittedName>
        <fullName evidence="1">Uncharacterized protein</fullName>
    </submittedName>
</protein>
<proteinExistence type="predicted"/>
<dbReference type="EMBL" id="CM047900">
    <property type="protein sequence ID" value="KAJ0098325.1"/>
    <property type="molecule type" value="Genomic_DNA"/>
</dbReference>